<sequence length="152" mass="16560">MQGWLERHAPVIQAGSAVAMAAAALAAAVFVPMQIAANERTAREQAAREIYREFLNISIQRAEFARSDVCLPDDPVQRAAYESYVDYLLYTAEQVLDLSAEDWEPTIAARLAPHQAYLCSFAASDLDTMTAPVAGLVAELRADCPVAERPCS</sequence>
<keyword evidence="3" id="KW-1185">Reference proteome</keyword>
<dbReference type="RefSeq" id="WP_168622461.1">
    <property type="nucleotide sequence ID" value="NZ_JAAZQQ010000002.1"/>
</dbReference>
<keyword evidence="1" id="KW-0812">Transmembrane</keyword>
<reference evidence="2 3" key="1">
    <citation type="submission" date="2020-04" db="EMBL/GenBank/DDBJ databases">
        <authorList>
            <person name="Yoon J."/>
        </authorList>
    </citation>
    <scope>NUCLEOTIDE SEQUENCE [LARGE SCALE GENOMIC DNA]</scope>
    <source>
        <strain evidence="2 3">KMU-115</strain>
    </source>
</reference>
<gene>
    <name evidence="2" type="ORF">HCU73_05635</name>
</gene>
<dbReference type="EMBL" id="JAAZQQ010000002">
    <property type="protein sequence ID" value="NKX44064.1"/>
    <property type="molecule type" value="Genomic_DNA"/>
</dbReference>
<name>A0A7X6GX87_9RHOB</name>
<accession>A0A7X6GX87</accession>
<proteinExistence type="predicted"/>
<dbReference type="Proteomes" id="UP000526408">
    <property type="component" value="Unassembled WGS sequence"/>
</dbReference>
<protein>
    <submittedName>
        <fullName evidence="2">Uncharacterized protein</fullName>
    </submittedName>
</protein>
<evidence type="ECO:0000313" key="2">
    <source>
        <dbReference type="EMBL" id="NKX44064.1"/>
    </source>
</evidence>
<feature type="transmembrane region" description="Helical" evidence="1">
    <location>
        <begin position="12"/>
        <end position="33"/>
    </location>
</feature>
<organism evidence="2 3">
    <name type="scientific">Roseicyclus persicicus</name>
    <dbReference type="NCBI Taxonomy" id="2650661"/>
    <lineage>
        <taxon>Bacteria</taxon>
        <taxon>Pseudomonadati</taxon>
        <taxon>Pseudomonadota</taxon>
        <taxon>Alphaproteobacteria</taxon>
        <taxon>Rhodobacterales</taxon>
        <taxon>Roseobacteraceae</taxon>
        <taxon>Roseicyclus</taxon>
    </lineage>
</organism>
<dbReference type="AlphaFoldDB" id="A0A7X6GX87"/>
<evidence type="ECO:0000256" key="1">
    <source>
        <dbReference type="SAM" id="Phobius"/>
    </source>
</evidence>
<evidence type="ECO:0000313" key="3">
    <source>
        <dbReference type="Proteomes" id="UP000526408"/>
    </source>
</evidence>
<comment type="caution">
    <text evidence="2">The sequence shown here is derived from an EMBL/GenBank/DDBJ whole genome shotgun (WGS) entry which is preliminary data.</text>
</comment>
<keyword evidence="1" id="KW-1133">Transmembrane helix</keyword>
<keyword evidence="1" id="KW-0472">Membrane</keyword>